<dbReference type="InterPro" id="IPR019312">
    <property type="entry name" value="CNOT11"/>
</dbReference>
<accession>A0A5J5F6K4</accession>
<dbReference type="GO" id="GO:0030014">
    <property type="term" value="C:CCR4-NOT complex"/>
    <property type="evidence" value="ECO:0007669"/>
    <property type="project" value="InterPro"/>
</dbReference>
<dbReference type="InParanoid" id="A0A5J5F6K4"/>
<sequence length="441" mass="49492">MTSTAQLPADLVCELLPFTESFHATTSRFLTRLYRDAENTFTRVCELYNTLDLLASSPSPMRHLVELRGGGSGGGGAQQSAPTGGSPNQDAEDLVAFMLNAEFLLYALYGEYDFFLNPNLSHWVSICREFDKYAQGHTGEWGLRERVLKIRASFVKAILGEHGSNLAKITPKDFVFRGIEFEVNLDAFRTALRSQGIYDFYDITSDDLQACSKTESEVSDNQAVRYLNMPSAHLETTLTPAMPSTPLLPPESPAQASVLSFIFQATHEQLSATLTDRILTHLSNNLSLLLSFPVDLLSSEPLTQLFDHNPILSRGLVTLILSSGSKAQRRELLPALEFLPISITFLETLNDLSVKSRLLNKDEVMRLVHVVLSNGIRKAEGMKEDRQMQSRLVRLLCLFLQSIIRYEAVTVDDVFYLIQELGIKFAFLKEAREFWKDYCIA</sequence>
<keyword evidence="7" id="KW-0943">RNA-mediated gene silencing</keyword>
<name>A0A5J5F6K4_9PEZI</name>
<dbReference type="GO" id="GO:0005737">
    <property type="term" value="C:cytoplasm"/>
    <property type="evidence" value="ECO:0007669"/>
    <property type="project" value="UniProtKB-SubCell"/>
</dbReference>
<evidence type="ECO:0000313" key="11">
    <source>
        <dbReference type="EMBL" id="KAA8912472.1"/>
    </source>
</evidence>
<reference evidence="11 12" key="1">
    <citation type="submission" date="2019-09" db="EMBL/GenBank/DDBJ databases">
        <title>Draft genome of the ectomycorrhizal ascomycete Sphaerosporella brunnea.</title>
        <authorList>
            <consortium name="DOE Joint Genome Institute"/>
            <person name="Benucci G.M."/>
            <person name="Marozzi G."/>
            <person name="Antonielli L."/>
            <person name="Sanchez S."/>
            <person name="Marco P."/>
            <person name="Wang X."/>
            <person name="Falini L.B."/>
            <person name="Barry K."/>
            <person name="Haridas S."/>
            <person name="Lipzen A."/>
            <person name="Labutti K."/>
            <person name="Grigoriev I.V."/>
            <person name="Murat C."/>
            <person name="Martin F."/>
            <person name="Albertini E."/>
            <person name="Donnini D."/>
            <person name="Bonito G."/>
        </authorList>
    </citation>
    <scope>NUCLEOTIDE SEQUENCE [LARGE SCALE GENOMIC DNA]</scope>
    <source>
        <strain evidence="11 12">Sb_GMNB300</strain>
    </source>
</reference>
<keyword evidence="8" id="KW-0804">Transcription</keyword>
<evidence type="ECO:0000256" key="7">
    <source>
        <dbReference type="ARBA" id="ARBA00023158"/>
    </source>
</evidence>
<evidence type="ECO:0000256" key="1">
    <source>
        <dbReference type="ARBA" id="ARBA00004123"/>
    </source>
</evidence>
<dbReference type="EMBL" id="VXIS01000024">
    <property type="protein sequence ID" value="KAA8912472.1"/>
    <property type="molecule type" value="Genomic_DNA"/>
</dbReference>
<dbReference type="Proteomes" id="UP000326924">
    <property type="component" value="Unassembled WGS sequence"/>
</dbReference>
<comment type="similarity">
    <text evidence="3">Belongs to the CNOT11 family.</text>
</comment>
<protein>
    <recommendedName>
        <fullName evidence="4">CCR4-NOT transcription complex subunit 11</fullName>
    </recommendedName>
</protein>
<comment type="subcellular location">
    <subcellularLocation>
        <location evidence="2">Cytoplasm</location>
    </subcellularLocation>
    <subcellularLocation>
        <location evidence="1">Nucleus</location>
    </subcellularLocation>
</comment>
<comment type="caution">
    <text evidence="11">The sequence shown here is derived from an EMBL/GenBank/DDBJ whole genome shotgun (WGS) entry which is preliminary data.</text>
</comment>
<dbReference type="GO" id="GO:0031047">
    <property type="term" value="P:regulatory ncRNA-mediated gene silencing"/>
    <property type="evidence" value="ECO:0007669"/>
    <property type="project" value="UniProtKB-KW"/>
</dbReference>
<dbReference type="AlphaFoldDB" id="A0A5J5F6K4"/>
<evidence type="ECO:0000256" key="8">
    <source>
        <dbReference type="ARBA" id="ARBA00023163"/>
    </source>
</evidence>
<evidence type="ECO:0000256" key="6">
    <source>
        <dbReference type="ARBA" id="ARBA00023015"/>
    </source>
</evidence>
<evidence type="ECO:0000256" key="3">
    <source>
        <dbReference type="ARBA" id="ARBA00008030"/>
    </source>
</evidence>
<evidence type="ECO:0000256" key="4">
    <source>
        <dbReference type="ARBA" id="ARBA00014872"/>
    </source>
</evidence>
<keyword evidence="5" id="KW-0963">Cytoplasm</keyword>
<dbReference type="PANTHER" id="PTHR15975">
    <property type="entry name" value="CCR4-NOT TRANSCRIPTION COMPLEX SUBUNIT 11"/>
    <property type="match status" value="1"/>
</dbReference>
<evidence type="ECO:0000256" key="2">
    <source>
        <dbReference type="ARBA" id="ARBA00004496"/>
    </source>
</evidence>
<evidence type="ECO:0000256" key="9">
    <source>
        <dbReference type="ARBA" id="ARBA00023242"/>
    </source>
</evidence>
<evidence type="ECO:0000256" key="10">
    <source>
        <dbReference type="SAM" id="MobiDB-lite"/>
    </source>
</evidence>
<feature type="compositionally biased region" description="Gly residues" evidence="10">
    <location>
        <begin position="68"/>
        <end position="77"/>
    </location>
</feature>
<dbReference type="Pfam" id="PF10155">
    <property type="entry name" value="CNOT11"/>
    <property type="match status" value="1"/>
</dbReference>
<dbReference type="PANTHER" id="PTHR15975:SF0">
    <property type="entry name" value="CCR4-NOT TRANSCRIPTION COMPLEX SUBUNIT 11"/>
    <property type="match status" value="1"/>
</dbReference>
<keyword evidence="9" id="KW-0539">Nucleus</keyword>
<keyword evidence="6" id="KW-0805">Transcription regulation</keyword>
<organism evidence="11 12">
    <name type="scientific">Sphaerosporella brunnea</name>
    <dbReference type="NCBI Taxonomy" id="1250544"/>
    <lineage>
        <taxon>Eukaryota</taxon>
        <taxon>Fungi</taxon>
        <taxon>Dikarya</taxon>
        <taxon>Ascomycota</taxon>
        <taxon>Pezizomycotina</taxon>
        <taxon>Pezizomycetes</taxon>
        <taxon>Pezizales</taxon>
        <taxon>Pyronemataceae</taxon>
        <taxon>Sphaerosporella</taxon>
    </lineage>
</organism>
<dbReference type="OrthoDB" id="10265389at2759"/>
<gene>
    <name evidence="11" type="ORF">FN846DRAFT_933257</name>
</gene>
<evidence type="ECO:0000313" key="12">
    <source>
        <dbReference type="Proteomes" id="UP000326924"/>
    </source>
</evidence>
<keyword evidence="12" id="KW-1185">Reference proteome</keyword>
<evidence type="ECO:0000256" key="5">
    <source>
        <dbReference type="ARBA" id="ARBA00022490"/>
    </source>
</evidence>
<proteinExistence type="inferred from homology"/>
<dbReference type="GO" id="GO:0005634">
    <property type="term" value="C:nucleus"/>
    <property type="evidence" value="ECO:0007669"/>
    <property type="project" value="UniProtKB-SubCell"/>
</dbReference>
<feature type="region of interest" description="Disordered" evidence="10">
    <location>
        <begin position="65"/>
        <end position="88"/>
    </location>
</feature>